<keyword evidence="10 13" id="KW-1133">Transmembrane helix</keyword>
<keyword evidence="11 13" id="KW-0472">Membrane</keyword>
<dbReference type="Gene3D" id="1.10.510.10">
    <property type="entry name" value="Transferase(Phosphotransferase) domain 1"/>
    <property type="match status" value="1"/>
</dbReference>
<dbReference type="Pfam" id="PF00560">
    <property type="entry name" value="LRR_1"/>
    <property type="match status" value="3"/>
</dbReference>
<accession>A0ABQ5FPL4</accession>
<keyword evidence="4" id="KW-0808">Transferase</keyword>
<feature type="transmembrane region" description="Helical" evidence="13">
    <location>
        <begin position="339"/>
        <end position="363"/>
    </location>
</feature>
<keyword evidence="3" id="KW-0433">Leucine-rich repeat</keyword>
<evidence type="ECO:0000256" key="10">
    <source>
        <dbReference type="ARBA" id="ARBA00022989"/>
    </source>
</evidence>
<dbReference type="PROSITE" id="PS00108">
    <property type="entry name" value="PROTEIN_KINASE_ST"/>
    <property type="match status" value="1"/>
</dbReference>
<feature type="domain" description="Protein kinase" evidence="14">
    <location>
        <begin position="395"/>
        <end position="683"/>
    </location>
</feature>
<dbReference type="Pfam" id="PF07714">
    <property type="entry name" value="PK_Tyr_Ser-Thr"/>
    <property type="match status" value="1"/>
</dbReference>
<reference evidence="15" key="1">
    <citation type="journal article" date="2022" name="Int. J. Mol. Sci.">
        <title>Draft Genome of Tanacetum Coccineum: Genomic Comparison of Closely Related Tanacetum-Family Plants.</title>
        <authorList>
            <person name="Yamashiro T."/>
            <person name="Shiraishi A."/>
            <person name="Nakayama K."/>
            <person name="Satake H."/>
        </authorList>
    </citation>
    <scope>NUCLEOTIDE SEQUENCE</scope>
</reference>
<keyword evidence="7 12" id="KW-0547">Nucleotide-binding</keyword>
<dbReference type="Proteomes" id="UP001151760">
    <property type="component" value="Unassembled WGS sequence"/>
</dbReference>
<dbReference type="PROSITE" id="PS00107">
    <property type="entry name" value="PROTEIN_KINASE_ATP"/>
    <property type="match status" value="1"/>
</dbReference>
<protein>
    <submittedName>
        <fullName evidence="15">Leucine-rich repeat protein</fullName>
    </submittedName>
</protein>
<dbReference type="InterPro" id="IPR017441">
    <property type="entry name" value="Protein_kinase_ATP_BS"/>
</dbReference>
<keyword evidence="5 13" id="KW-0812">Transmembrane</keyword>
<evidence type="ECO:0000256" key="4">
    <source>
        <dbReference type="ARBA" id="ARBA00022679"/>
    </source>
</evidence>
<evidence type="ECO:0000256" key="13">
    <source>
        <dbReference type="SAM" id="Phobius"/>
    </source>
</evidence>
<sequence length="756" mass="83135">MEVFAAADNPFGGRIPDTLGLWKSLTRFYSGGCNLYGSIPHSIFNLSLLVNISLSENHLTGSLPSEIGNQLPNLEWLQLRDNKLTGSLVGLTTLALGSNQFKGKIPTTIGKLQKLQFLGLPRNQFSGPIPHAIGNLSLLNRLSLNSNKLEGLIPPSLGNCTELNYLYLSYNRLGGKIPKQLLQIPALTILLNLSHNNLYGSVPSEVKDLKMLNILDLSYNNLSGNISILGECIGLSTLNLRGNIFQGIIPLSLSSLRGLEVFDISQNNLSGRIPQFLDKWVSLEFLDLSFNDFEGEVPIVGVFANTSAFSVLGNNKLCGGLVTLELPKCKEKGSKKTRFPFFIFVIVIAPTLLIVLCCVYLLCKKKRNSQPSQSSGNERFLKVSYNELLKATDGFTTENLIGEGGFSSVYKGILDSHDDRFVAIKVLHLQNRGAHKSFLAECEAWRNIRHRNLLKIITSCSSVDFQGNDFKALVYEYMPNGSVHDWLHSSVNTSKLNLLQRINILIDVATALDYLHNRCQTTIVHGDLKPSNILLDADMVAHVGDFGLARLLGTDLNQNSSTGVKGTIGYAPPEYGIGNEMTSSGDVYSFGILLLELMTGKKPTDDMFNEGLSIHKFASMSLPDHVVDVIDDDAIVLQSTEANAKKVEECLATTIKIGVACSVDSPPQRMKIEMVVNELQRILDVYHQACRVKLRVTAAWSGACRSFKAWYFVVYSAIRYAFAPCIVVAQSNPIPMLMANWPPTVMDGNTMPQAPI</sequence>
<evidence type="ECO:0000256" key="5">
    <source>
        <dbReference type="ARBA" id="ARBA00022692"/>
    </source>
</evidence>
<keyword evidence="2" id="KW-0723">Serine/threonine-protein kinase</keyword>
<keyword evidence="8" id="KW-0418">Kinase</keyword>
<dbReference type="PANTHER" id="PTHR27008:SF596">
    <property type="entry name" value="OS02G0215500 PROTEIN"/>
    <property type="match status" value="1"/>
</dbReference>
<keyword evidence="6" id="KW-0677">Repeat</keyword>
<dbReference type="PROSITE" id="PS50011">
    <property type="entry name" value="PROTEIN_KINASE_DOM"/>
    <property type="match status" value="1"/>
</dbReference>
<gene>
    <name evidence="15" type="ORF">Tco_1016762</name>
</gene>
<feature type="binding site" evidence="12">
    <location>
        <position position="425"/>
    </location>
    <ligand>
        <name>ATP</name>
        <dbReference type="ChEBI" id="CHEBI:30616"/>
    </ligand>
</feature>
<evidence type="ECO:0000256" key="8">
    <source>
        <dbReference type="ARBA" id="ARBA00022777"/>
    </source>
</evidence>
<evidence type="ECO:0000256" key="11">
    <source>
        <dbReference type="ARBA" id="ARBA00023136"/>
    </source>
</evidence>
<dbReference type="PANTHER" id="PTHR27008">
    <property type="entry name" value="OS04G0122200 PROTEIN"/>
    <property type="match status" value="1"/>
</dbReference>
<name>A0ABQ5FPL4_9ASTR</name>
<evidence type="ECO:0000313" key="16">
    <source>
        <dbReference type="Proteomes" id="UP001151760"/>
    </source>
</evidence>
<evidence type="ECO:0000256" key="6">
    <source>
        <dbReference type="ARBA" id="ARBA00022737"/>
    </source>
</evidence>
<evidence type="ECO:0000313" key="15">
    <source>
        <dbReference type="EMBL" id="GJT65282.1"/>
    </source>
</evidence>
<dbReference type="SUPFAM" id="SSF56112">
    <property type="entry name" value="Protein kinase-like (PK-like)"/>
    <property type="match status" value="1"/>
</dbReference>
<dbReference type="InterPro" id="IPR000719">
    <property type="entry name" value="Prot_kinase_dom"/>
</dbReference>
<dbReference type="InterPro" id="IPR001611">
    <property type="entry name" value="Leu-rich_rpt"/>
</dbReference>
<dbReference type="SUPFAM" id="SSF52047">
    <property type="entry name" value="RNI-like"/>
    <property type="match status" value="1"/>
</dbReference>
<evidence type="ECO:0000256" key="3">
    <source>
        <dbReference type="ARBA" id="ARBA00022614"/>
    </source>
</evidence>
<dbReference type="Pfam" id="PF13855">
    <property type="entry name" value="LRR_8"/>
    <property type="match status" value="1"/>
</dbReference>
<dbReference type="InterPro" id="IPR032675">
    <property type="entry name" value="LRR_dom_sf"/>
</dbReference>
<dbReference type="EMBL" id="BQNB010017619">
    <property type="protein sequence ID" value="GJT65282.1"/>
    <property type="molecule type" value="Genomic_DNA"/>
</dbReference>
<keyword evidence="9 12" id="KW-0067">ATP-binding</keyword>
<comment type="caution">
    <text evidence="15">The sequence shown here is derived from an EMBL/GenBank/DDBJ whole genome shotgun (WGS) entry which is preliminary data.</text>
</comment>
<proteinExistence type="predicted"/>
<dbReference type="InterPro" id="IPR001245">
    <property type="entry name" value="Ser-Thr/Tyr_kinase_cat_dom"/>
</dbReference>
<dbReference type="InterPro" id="IPR008271">
    <property type="entry name" value="Ser/Thr_kinase_AS"/>
</dbReference>
<evidence type="ECO:0000256" key="7">
    <source>
        <dbReference type="ARBA" id="ARBA00022741"/>
    </source>
</evidence>
<evidence type="ECO:0000256" key="1">
    <source>
        <dbReference type="ARBA" id="ARBA00004370"/>
    </source>
</evidence>
<evidence type="ECO:0000256" key="2">
    <source>
        <dbReference type="ARBA" id="ARBA00022527"/>
    </source>
</evidence>
<evidence type="ECO:0000256" key="12">
    <source>
        <dbReference type="PROSITE-ProRule" id="PRU10141"/>
    </source>
</evidence>
<dbReference type="SMART" id="SM00220">
    <property type="entry name" value="S_TKc"/>
    <property type="match status" value="1"/>
</dbReference>
<dbReference type="InterPro" id="IPR051809">
    <property type="entry name" value="Plant_receptor-like_S/T_kinase"/>
</dbReference>
<keyword evidence="16" id="KW-1185">Reference proteome</keyword>
<comment type="subcellular location">
    <subcellularLocation>
        <location evidence="1">Membrane</location>
    </subcellularLocation>
</comment>
<reference evidence="15" key="2">
    <citation type="submission" date="2022-01" db="EMBL/GenBank/DDBJ databases">
        <authorList>
            <person name="Yamashiro T."/>
            <person name="Shiraishi A."/>
            <person name="Satake H."/>
            <person name="Nakayama K."/>
        </authorList>
    </citation>
    <scope>NUCLEOTIDE SEQUENCE</scope>
</reference>
<dbReference type="Gene3D" id="3.80.10.10">
    <property type="entry name" value="Ribonuclease Inhibitor"/>
    <property type="match status" value="2"/>
</dbReference>
<dbReference type="Gene3D" id="3.30.200.20">
    <property type="entry name" value="Phosphorylase Kinase, domain 1"/>
    <property type="match status" value="1"/>
</dbReference>
<evidence type="ECO:0000259" key="14">
    <source>
        <dbReference type="PROSITE" id="PS50011"/>
    </source>
</evidence>
<dbReference type="InterPro" id="IPR011009">
    <property type="entry name" value="Kinase-like_dom_sf"/>
</dbReference>
<evidence type="ECO:0000256" key="9">
    <source>
        <dbReference type="ARBA" id="ARBA00022840"/>
    </source>
</evidence>
<organism evidence="15 16">
    <name type="scientific">Tanacetum coccineum</name>
    <dbReference type="NCBI Taxonomy" id="301880"/>
    <lineage>
        <taxon>Eukaryota</taxon>
        <taxon>Viridiplantae</taxon>
        <taxon>Streptophyta</taxon>
        <taxon>Embryophyta</taxon>
        <taxon>Tracheophyta</taxon>
        <taxon>Spermatophyta</taxon>
        <taxon>Magnoliopsida</taxon>
        <taxon>eudicotyledons</taxon>
        <taxon>Gunneridae</taxon>
        <taxon>Pentapetalae</taxon>
        <taxon>asterids</taxon>
        <taxon>campanulids</taxon>
        <taxon>Asterales</taxon>
        <taxon>Asteraceae</taxon>
        <taxon>Asteroideae</taxon>
        <taxon>Anthemideae</taxon>
        <taxon>Anthemidinae</taxon>
        <taxon>Tanacetum</taxon>
    </lineage>
</organism>